<reference evidence="1 2" key="1">
    <citation type="submission" date="2020-12" db="EMBL/GenBank/DDBJ databases">
        <title>Identification and biosynthesis of polyene macrolides produced by Streptomyces alfalfae Men-myco-93-63.</title>
        <authorList>
            <person name="Liu D."/>
            <person name="Li Y."/>
            <person name="Liu L."/>
            <person name="Han X."/>
            <person name="Shen F."/>
        </authorList>
    </citation>
    <scope>NUCLEOTIDE SEQUENCE [LARGE SCALE GENOMIC DNA]</scope>
    <source>
        <strain evidence="1 2">Men-myco-93-63</strain>
    </source>
</reference>
<dbReference type="EMBL" id="CP065959">
    <property type="protein sequence ID" value="QQC89868.1"/>
    <property type="molecule type" value="Genomic_DNA"/>
</dbReference>
<evidence type="ECO:0000313" key="2">
    <source>
        <dbReference type="Proteomes" id="UP000596130"/>
    </source>
</evidence>
<name>A0A7T4TYM8_9ACTN</name>
<organism evidence="1 2">
    <name type="scientific">Streptomyces alfalfae</name>
    <dbReference type="NCBI Taxonomy" id="1642299"/>
    <lineage>
        <taxon>Bacteria</taxon>
        <taxon>Bacillati</taxon>
        <taxon>Actinomycetota</taxon>
        <taxon>Actinomycetes</taxon>
        <taxon>Kitasatosporales</taxon>
        <taxon>Streptomycetaceae</taxon>
        <taxon>Streptomyces</taxon>
    </lineage>
</organism>
<proteinExistence type="predicted"/>
<gene>
    <name evidence="1" type="ORF">I8755_16675</name>
</gene>
<evidence type="ECO:0000313" key="1">
    <source>
        <dbReference type="EMBL" id="QQC89868.1"/>
    </source>
</evidence>
<sequence length="204" mass="21667">MSAPTTHDPLVVNTKDGTCWVRRGVTSDGRGLYAVEGACACPEFLMATLAEIAETGIVGSADVLPMPAGPAADPLIVDRFDTATEPAPEDEPVLIVGAIAADGQPVALLFDAEARAKVAAWLTPQADSASSRQRRLDQLLDSIRTHGGPWTTSRVMGMRHRRGGHPQRGTARADLAELARRGHLVAHGSADRRSYTLARKDGRS</sequence>
<accession>A0A7T4TYM8</accession>
<dbReference type="AlphaFoldDB" id="A0A7T4TYM8"/>
<dbReference type="Proteomes" id="UP000596130">
    <property type="component" value="Chromosome"/>
</dbReference>
<protein>
    <submittedName>
        <fullName evidence="1">Uncharacterized protein</fullName>
    </submittedName>
</protein>
<dbReference type="RefSeq" id="WP_198502933.1">
    <property type="nucleotide sequence ID" value="NZ_CP065959.1"/>
</dbReference>